<dbReference type="CDD" id="cd06464">
    <property type="entry name" value="ACD_sHsps-like"/>
    <property type="match status" value="1"/>
</dbReference>
<sequence>MDIEQLKQWMELAQKYQSGNFWDTIFDQYMTPPNQTAHHHRDTHSNAHTNTMEQNVDEHTNEPRTNNGSAFPPVDIFVTETQITVIIELPGLRKEDIQLSLSGNQLLIKGTHKVPIVSDSTLLNERRYGKFERMIELPEPAQSKDIQARFEDGLLLVIYPRKYSQHEKINIL</sequence>
<evidence type="ECO:0000256" key="2">
    <source>
        <dbReference type="RuleBase" id="RU003616"/>
    </source>
</evidence>
<evidence type="ECO:0000313" key="5">
    <source>
        <dbReference type="Proteomes" id="UP001228376"/>
    </source>
</evidence>
<dbReference type="InterPro" id="IPR008978">
    <property type="entry name" value="HSP20-like_chaperone"/>
</dbReference>
<dbReference type="RefSeq" id="WP_306066309.1">
    <property type="nucleotide sequence ID" value="NZ_JAROCA020000001.1"/>
</dbReference>
<comment type="similarity">
    <text evidence="1 2">Belongs to the small heat shock protein (HSP20) family.</text>
</comment>
<feature type="domain" description="SHSP" evidence="3">
    <location>
        <begin position="65"/>
        <end position="172"/>
    </location>
</feature>
<comment type="caution">
    <text evidence="4">The sequence shown here is derived from an EMBL/GenBank/DDBJ whole genome shotgun (WGS) entry which is preliminary data.</text>
</comment>
<dbReference type="PANTHER" id="PTHR11527">
    <property type="entry name" value="HEAT-SHOCK PROTEIN 20 FAMILY MEMBER"/>
    <property type="match status" value="1"/>
</dbReference>
<organism evidence="4 5">
    <name type="scientific">Tigheibacillus jepli</name>
    <dbReference type="NCBI Taxonomy" id="3035914"/>
    <lineage>
        <taxon>Bacteria</taxon>
        <taxon>Bacillati</taxon>
        <taxon>Bacillota</taxon>
        <taxon>Bacilli</taxon>
        <taxon>Bacillales</taxon>
        <taxon>Bacillaceae</taxon>
        <taxon>Tigheibacillus</taxon>
    </lineage>
</organism>
<protein>
    <submittedName>
        <fullName evidence="4">Hsp20/alpha crystallin family protein</fullName>
    </submittedName>
</protein>
<evidence type="ECO:0000259" key="3">
    <source>
        <dbReference type="PROSITE" id="PS01031"/>
    </source>
</evidence>
<gene>
    <name evidence="4" type="ORF">P5G51_005825</name>
</gene>
<dbReference type="Proteomes" id="UP001228376">
    <property type="component" value="Unassembled WGS sequence"/>
</dbReference>
<evidence type="ECO:0000313" key="4">
    <source>
        <dbReference type="EMBL" id="MDY0404983.1"/>
    </source>
</evidence>
<reference evidence="4 5" key="1">
    <citation type="submission" date="2023-10" db="EMBL/GenBank/DDBJ databases">
        <title>179-bfca-hs.</title>
        <authorList>
            <person name="Miliotis G."/>
            <person name="Sengupta P."/>
            <person name="Hameed A."/>
            <person name="Chuvochina M."/>
            <person name="Mcdonagh F."/>
            <person name="Simpson A.C."/>
            <person name="Singh N.K."/>
            <person name="Rekha P.D."/>
            <person name="Raman K."/>
            <person name="Hugenholtz P."/>
            <person name="Venkateswaran K."/>
        </authorList>
    </citation>
    <scope>NUCLEOTIDE SEQUENCE [LARGE SCALE GENOMIC DNA]</scope>
    <source>
        <strain evidence="4 5">179-BFC-A-HS</strain>
    </source>
</reference>
<dbReference type="Pfam" id="PF00011">
    <property type="entry name" value="HSP20"/>
    <property type="match status" value="1"/>
</dbReference>
<dbReference type="EMBL" id="JAROCA020000001">
    <property type="protein sequence ID" value="MDY0404983.1"/>
    <property type="molecule type" value="Genomic_DNA"/>
</dbReference>
<evidence type="ECO:0000256" key="1">
    <source>
        <dbReference type="PROSITE-ProRule" id="PRU00285"/>
    </source>
</evidence>
<name>A0ABU5CF92_9BACI</name>
<dbReference type="InterPro" id="IPR002068">
    <property type="entry name" value="A-crystallin/Hsp20_dom"/>
</dbReference>
<dbReference type="InterPro" id="IPR031107">
    <property type="entry name" value="Small_HSP"/>
</dbReference>
<proteinExistence type="inferred from homology"/>
<dbReference type="SUPFAM" id="SSF49764">
    <property type="entry name" value="HSP20-like chaperones"/>
    <property type="match status" value="1"/>
</dbReference>
<dbReference type="PROSITE" id="PS01031">
    <property type="entry name" value="SHSP"/>
    <property type="match status" value="1"/>
</dbReference>
<accession>A0ABU5CF92</accession>
<dbReference type="Gene3D" id="2.60.40.790">
    <property type="match status" value="1"/>
</dbReference>
<keyword evidence="5" id="KW-1185">Reference proteome</keyword>